<keyword evidence="3" id="KW-1185">Reference proteome</keyword>
<accession>A0A941DBT2</accession>
<gene>
    <name evidence="2" type="ORF">KDM92_01345</name>
</gene>
<dbReference type="EMBL" id="JAGSPM010000001">
    <property type="protein sequence ID" value="MBR7745211.1"/>
    <property type="molecule type" value="Genomic_DNA"/>
</dbReference>
<dbReference type="Pfam" id="PF12833">
    <property type="entry name" value="HTH_18"/>
    <property type="match status" value="1"/>
</dbReference>
<dbReference type="Pfam" id="PF20240">
    <property type="entry name" value="DUF6597"/>
    <property type="match status" value="1"/>
</dbReference>
<dbReference type="Proteomes" id="UP000680158">
    <property type="component" value="Unassembled WGS sequence"/>
</dbReference>
<dbReference type="AlphaFoldDB" id="A0A941DBT2"/>
<proteinExistence type="predicted"/>
<protein>
    <submittedName>
        <fullName evidence="2">AraC family transcriptional regulator</fullName>
    </submittedName>
</protein>
<dbReference type="Gene3D" id="1.10.10.60">
    <property type="entry name" value="Homeodomain-like"/>
    <property type="match status" value="1"/>
</dbReference>
<dbReference type="InterPro" id="IPR018060">
    <property type="entry name" value="HTH_AraC"/>
</dbReference>
<organism evidence="2 3">
    <name type="scientific">Undibacterium baiyunense</name>
    <dbReference type="NCBI Taxonomy" id="2828731"/>
    <lineage>
        <taxon>Bacteria</taxon>
        <taxon>Pseudomonadati</taxon>
        <taxon>Pseudomonadota</taxon>
        <taxon>Betaproteobacteria</taxon>
        <taxon>Burkholderiales</taxon>
        <taxon>Oxalobacteraceae</taxon>
        <taxon>Undibacterium</taxon>
    </lineage>
</organism>
<dbReference type="SMART" id="SM00342">
    <property type="entry name" value="HTH_ARAC"/>
    <property type="match status" value="1"/>
</dbReference>
<dbReference type="InterPro" id="IPR046532">
    <property type="entry name" value="DUF6597"/>
</dbReference>
<comment type="caution">
    <text evidence="2">The sequence shown here is derived from an EMBL/GenBank/DDBJ whole genome shotgun (WGS) entry which is preliminary data.</text>
</comment>
<evidence type="ECO:0000259" key="1">
    <source>
        <dbReference type="PROSITE" id="PS01124"/>
    </source>
</evidence>
<reference evidence="2 3" key="1">
    <citation type="submission" date="2021-04" db="EMBL/GenBank/DDBJ databases">
        <title>novel species isolated from subtropical streams in China.</title>
        <authorList>
            <person name="Lu H."/>
        </authorList>
    </citation>
    <scope>NUCLEOTIDE SEQUENCE [LARGE SCALE GENOMIC DNA]</scope>
    <source>
        <strain evidence="2 3">BYS107W</strain>
    </source>
</reference>
<feature type="domain" description="HTH araC/xylS-type" evidence="1">
    <location>
        <begin position="209"/>
        <end position="287"/>
    </location>
</feature>
<dbReference type="GO" id="GO:0003700">
    <property type="term" value="F:DNA-binding transcription factor activity"/>
    <property type="evidence" value="ECO:0007669"/>
    <property type="project" value="InterPro"/>
</dbReference>
<dbReference type="PROSITE" id="PS01124">
    <property type="entry name" value="HTH_ARAC_FAMILY_2"/>
    <property type="match status" value="1"/>
</dbReference>
<dbReference type="GO" id="GO:0043565">
    <property type="term" value="F:sequence-specific DNA binding"/>
    <property type="evidence" value="ECO:0007669"/>
    <property type="project" value="InterPro"/>
</dbReference>
<sequence length="312" mass="35139">MQNKTQDASVKSISDRTMTTSCDDSAYLHLPQTLLASCIFSGVERNTLGRTLSDQDRFNHYPASPLPQISWIFQGQLHMVIENHERMPSLGPALPKIVVAGPQTKPCASWSPGPVHALSVAFYPEALAKLIQLPIRDICNRIEPLEALAPPAFFDLANALFHQKSNSVFHALETLLLPLWQQQRQHHTTPLLGEWIRSLLTRASFSDTGVGLRQWQRRIKQLTGQSQQDLDCFTKVEEVMLQIVDAPSQNTPPLADIAAASGFSDQSHMGRLVRRVTGASPARFLHLQQHEESFWFYRLLEGHLRQARQINK</sequence>
<evidence type="ECO:0000313" key="3">
    <source>
        <dbReference type="Proteomes" id="UP000680158"/>
    </source>
</evidence>
<name>A0A941DBT2_9BURK</name>
<evidence type="ECO:0000313" key="2">
    <source>
        <dbReference type="EMBL" id="MBR7745211.1"/>
    </source>
</evidence>